<gene>
    <name evidence="2" type="ORF">P167DRAFT_540243</name>
</gene>
<reference evidence="2 3" key="1">
    <citation type="journal article" date="2018" name="Nat. Ecol. Evol.">
        <title>Pezizomycetes genomes reveal the molecular basis of ectomycorrhizal truffle lifestyle.</title>
        <authorList>
            <person name="Murat C."/>
            <person name="Payen T."/>
            <person name="Noel B."/>
            <person name="Kuo A."/>
            <person name="Morin E."/>
            <person name="Chen J."/>
            <person name="Kohler A."/>
            <person name="Krizsan K."/>
            <person name="Balestrini R."/>
            <person name="Da Silva C."/>
            <person name="Montanini B."/>
            <person name="Hainaut M."/>
            <person name="Levati E."/>
            <person name="Barry K.W."/>
            <person name="Belfiori B."/>
            <person name="Cichocki N."/>
            <person name="Clum A."/>
            <person name="Dockter R.B."/>
            <person name="Fauchery L."/>
            <person name="Guy J."/>
            <person name="Iotti M."/>
            <person name="Le Tacon F."/>
            <person name="Lindquist E.A."/>
            <person name="Lipzen A."/>
            <person name="Malagnac F."/>
            <person name="Mello A."/>
            <person name="Molinier V."/>
            <person name="Miyauchi S."/>
            <person name="Poulain J."/>
            <person name="Riccioni C."/>
            <person name="Rubini A."/>
            <person name="Sitrit Y."/>
            <person name="Splivallo R."/>
            <person name="Traeger S."/>
            <person name="Wang M."/>
            <person name="Zifcakova L."/>
            <person name="Wipf D."/>
            <person name="Zambonelli A."/>
            <person name="Paolocci F."/>
            <person name="Nowrousian M."/>
            <person name="Ottonello S."/>
            <person name="Baldrian P."/>
            <person name="Spatafora J.W."/>
            <person name="Henrissat B."/>
            <person name="Nagy L.G."/>
            <person name="Aury J.M."/>
            <person name="Wincker P."/>
            <person name="Grigoriev I.V."/>
            <person name="Bonfante P."/>
            <person name="Martin F.M."/>
        </authorList>
    </citation>
    <scope>NUCLEOTIDE SEQUENCE [LARGE SCALE GENOMIC DNA]</scope>
    <source>
        <strain evidence="2 3">CCBAS932</strain>
    </source>
</reference>
<dbReference type="AlphaFoldDB" id="A0A3N4K9T2"/>
<keyword evidence="1" id="KW-0812">Transmembrane</keyword>
<evidence type="ECO:0000313" key="2">
    <source>
        <dbReference type="EMBL" id="RPB07280.1"/>
    </source>
</evidence>
<feature type="transmembrane region" description="Helical" evidence="1">
    <location>
        <begin position="12"/>
        <end position="30"/>
    </location>
</feature>
<proteinExistence type="predicted"/>
<dbReference type="EMBL" id="ML119188">
    <property type="protein sequence ID" value="RPB07280.1"/>
    <property type="molecule type" value="Genomic_DNA"/>
</dbReference>
<keyword evidence="1" id="KW-0472">Membrane</keyword>
<protein>
    <submittedName>
        <fullName evidence="2">Uncharacterized protein</fullName>
    </submittedName>
</protein>
<dbReference type="InParanoid" id="A0A3N4K9T2"/>
<keyword evidence="3" id="KW-1185">Reference proteome</keyword>
<accession>A0A3N4K9T2</accession>
<evidence type="ECO:0000313" key="3">
    <source>
        <dbReference type="Proteomes" id="UP000277580"/>
    </source>
</evidence>
<evidence type="ECO:0000256" key="1">
    <source>
        <dbReference type="SAM" id="Phobius"/>
    </source>
</evidence>
<sequence length="59" mass="6684">MEKAPKPRLVDHEIATAFAVFVSVCLYYVVEVIRYSLSGTADNRDSDTAYIRMVMLDIV</sequence>
<dbReference type="Proteomes" id="UP000277580">
    <property type="component" value="Unassembled WGS sequence"/>
</dbReference>
<keyword evidence="1" id="KW-1133">Transmembrane helix</keyword>
<organism evidence="2 3">
    <name type="scientific">Morchella conica CCBAS932</name>
    <dbReference type="NCBI Taxonomy" id="1392247"/>
    <lineage>
        <taxon>Eukaryota</taxon>
        <taxon>Fungi</taxon>
        <taxon>Dikarya</taxon>
        <taxon>Ascomycota</taxon>
        <taxon>Pezizomycotina</taxon>
        <taxon>Pezizomycetes</taxon>
        <taxon>Pezizales</taxon>
        <taxon>Morchellaceae</taxon>
        <taxon>Morchella</taxon>
    </lineage>
</organism>
<name>A0A3N4K9T2_9PEZI</name>